<sequence length="239" mass="26339">MPLVPARQNHPTGWPGASLGNMPFDRYGVLAGTLHEHFRDTPDTEGAWFHVNLRVDAPDGRYKCAVDVDSHDSETGVQWKVFTVDAAALGPVAAMAPGFHDLDRVPRSGALDYLRHPALRRLQEWPGWLPGPLGDLLDRLLKSSPPWTSGSNVQAANAFEPILAVGRPILVFGEPFDTGLGVHNIHQNQGDAYGSQWWPENGIWQDGATMTRRPDGRFDVFLNKFSGQKDHTDAEGHPI</sequence>
<accession>A0ABQ3SHE1</accession>
<evidence type="ECO:0000313" key="1">
    <source>
        <dbReference type="EMBL" id="GHI67551.1"/>
    </source>
</evidence>
<organism evidence="1 2">
    <name type="scientific">Streptomyces nojiriensis</name>
    <dbReference type="NCBI Taxonomy" id="66374"/>
    <lineage>
        <taxon>Bacteria</taxon>
        <taxon>Bacillati</taxon>
        <taxon>Actinomycetota</taxon>
        <taxon>Actinomycetes</taxon>
        <taxon>Kitasatosporales</taxon>
        <taxon>Streptomycetaceae</taxon>
        <taxon>Streptomyces</taxon>
    </lineage>
</organism>
<name>A0ABQ3SHE1_9ACTN</name>
<proteinExistence type="predicted"/>
<dbReference type="Pfam" id="PF10042">
    <property type="entry name" value="DUF2278"/>
    <property type="match status" value="1"/>
</dbReference>
<keyword evidence="2" id="KW-1185">Reference proteome</keyword>
<reference evidence="2" key="1">
    <citation type="submission" date="2023-07" db="EMBL/GenBank/DDBJ databases">
        <title>Whole genome shotgun sequence of Streptomyces nojiriensis NBRC 13794.</title>
        <authorList>
            <person name="Komaki H."/>
            <person name="Tamura T."/>
        </authorList>
    </citation>
    <scope>NUCLEOTIDE SEQUENCE [LARGE SCALE GENOMIC DNA]</scope>
    <source>
        <strain evidence="2">NBRC 13794</strain>
    </source>
</reference>
<dbReference type="Proteomes" id="UP000613974">
    <property type="component" value="Unassembled WGS sequence"/>
</dbReference>
<evidence type="ECO:0000313" key="2">
    <source>
        <dbReference type="Proteomes" id="UP000613974"/>
    </source>
</evidence>
<gene>
    <name evidence="1" type="ORF">Snoj_14690</name>
</gene>
<dbReference type="InterPro" id="IPR019268">
    <property type="entry name" value="DUF2278"/>
</dbReference>
<comment type="caution">
    <text evidence="1">The sequence shown here is derived from an EMBL/GenBank/DDBJ whole genome shotgun (WGS) entry which is preliminary data.</text>
</comment>
<protein>
    <recommendedName>
        <fullName evidence="3">DUF2278 family protein</fullName>
    </recommendedName>
</protein>
<dbReference type="EMBL" id="BNEC01000003">
    <property type="protein sequence ID" value="GHI67551.1"/>
    <property type="molecule type" value="Genomic_DNA"/>
</dbReference>
<evidence type="ECO:0008006" key="3">
    <source>
        <dbReference type="Google" id="ProtNLM"/>
    </source>
</evidence>